<dbReference type="AlphaFoldDB" id="A0AAU9K8Y1"/>
<sequence>MVRVNSFIKPLSKLMLPPKLYPIPNDPDLEKYRSYPFEPKDLMKRGGFTYHKREVVDLKPIQSQKEIPGRDHYMDAFRQGLKTKIVERDTRYRQIIRRY</sequence>
<protein>
    <submittedName>
        <fullName evidence="1">Uncharacterized protein</fullName>
    </submittedName>
</protein>
<gene>
    <name evidence="1" type="ORF">BSTOLATCC_MIC62511</name>
</gene>
<keyword evidence="2" id="KW-1185">Reference proteome</keyword>
<evidence type="ECO:0000313" key="2">
    <source>
        <dbReference type="Proteomes" id="UP001162131"/>
    </source>
</evidence>
<reference evidence="1" key="1">
    <citation type="submission" date="2021-09" db="EMBL/GenBank/DDBJ databases">
        <authorList>
            <consortium name="AG Swart"/>
            <person name="Singh M."/>
            <person name="Singh A."/>
            <person name="Seah K."/>
            <person name="Emmerich C."/>
        </authorList>
    </citation>
    <scope>NUCLEOTIDE SEQUENCE</scope>
    <source>
        <strain evidence="1">ATCC30299</strain>
    </source>
</reference>
<evidence type="ECO:0000313" key="1">
    <source>
        <dbReference type="EMBL" id="CAG9334927.1"/>
    </source>
</evidence>
<proteinExistence type="predicted"/>
<accession>A0AAU9K8Y1</accession>
<name>A0AAU9K8Y1_9CILI</name>
<comment type="caution">
    <text evidence="1">The sequence shown here is derived from an EMBL/GenBank/DDBJ whole genome shotgun (WGS) entry which is preliminary data.</text>
</comment>
<dbReference type="EMBL" id="CAJZBQ010000060">
    <property type="protein sequence ID" value="CAG9334927.1"/>
    <property type="molecule type" value="Genomic_DNA"/>
</dbReference>
<dbReference type="Proteomes" id="UP001162131">
    <property type="component" value="Unassembled WGS sequence"/>
</dbReference>
<organism evidence="1 2">
    <name type="scientific">Blepharisma stoltei</name>
    <dbReference type="NCBI Taxonomy" id="1481888"/>
    <lineage>
        <taxon>Eukaryota</taxon>
        <taxon>Sar</taxon>
        <taxon>Alveolata</taxon>
        <taxon>Ciliophora</taxon>
        <taxon>Postciliodesmatophora</taxon>
        <taxon>Heterotrichea</taxon>
        <taxon>Heterotrichida</taxon>
        <taxon>Blepharismidae</taxon>
        <taxon>Blepharisma</taxon>
    </lineage>
</organism>